<organism evidence="1">
    <name type="scientific">Hyperionvirus sp</name>
    <dbReference type="NCBI Taxonomy" id="2487770"/>
    <lineage>
        <taxon>Viruses</taxon>
        <taxon>Varidnaviria</taxon>
        <taxon>Bamfordvirae</taxon>
        <taxon>Nucleocytoviricota</taxon>
        <taxon>Megaviricetes</taxon>
        <taxon>Imitervirales</taxon>
        <taxon>Mimiviridae</taxon>
        <taxon>Klosneuvirinae</taxon>
    </lineage>
</organism>
<reference evidence="1" key="1">
    <citation type="submission" date="2018-10" db="EMBL/GenBank/DDBJ databases">
        <title>Hidden diversity of soil giant viruses.</title>
        <authorList>
            <person name="Schulz F."/>
            <person name="Alteio L."/>
            <person name="Goudeau D."/>
            <person name="Ryan E.M."/>
            <person name="Malmstrom R.R."/>
            <person name="Blanchard J."/>
            <person name="Woyke T."/>
        </authorList>
    </citation>
    <scope>NUCLEOTIDE SEQUENCE</scope>
    <source>
        <strain evidence="1">HYV1</strain>
    </source>
</reference>
<proteinExistence type="predicted"/>
<evidence type="ECO:0000313" key="1">
    <source>
        <dbReference type="EMBL" id="AYV83200.1"/>
    </source>
</evidence>
<protein>
    <submittedName>
        <fullName evidence="1">Uncharacterized protein</fullName>
    </submittedName>
</protein>
<accession>A0A3G5A7F5</accession>
<gene>
    <name evidence="1" type="ORF">Hyperionvirus5_6</name>
</gene>
<name>A0A3G5A7F5_9VIRU</name>
<sequence>MAEPEKCKYPRTAEEEAKCSSAAHPSHFCLGCHLVSIRKKLIECKLENVSIDESPEPDEGYRVRSFKIRFSERFQLTVSVCNNRWLPKMKVGGLFVVARYTNKDIEAKAALEDPIFSEKTGYLISNRGLILKEFNTAEELIPEIRKVKELFDISYGSFKDAPTKLA</sequence>
<dbReference type="EMBL" id="MK072387">
    <property type="protein sequence ID" value="AYV83200.1"/>
    <property type="molecule type" value="Genomic_DNA"/>
</dbReference>